<evidence type="ECO:0000259" key="2">
    <source>
        <dbReference type="PROSITE" id="PS50072"/>
    </source>
</evidence>
<protein>
    <recommendedName>
        <fullName evidence="1">Peptidyl-prolyl cis-trans isomerase</fullName>
        <shortName evidence="1">PPIase</shortName>
        <ecNumber evidence="1">5.2.1.8</ecNumber>
    </recommendedName>
</protein>
<comment type="similarity">
    <text evidence="1">Belongs to the cyclophilin-type PPIase family.</text>
</comment>
<dbReference type="Pfam" id="PF00160">
    <property type="entry name" value="Pro_isomerase"/>
    <property type="match status" value="1"/>
</dbReference>
<dbReference type="EC" id="5.2.1.8" evidence="1"/>
<dbReference type="EMBL" id="KB361132">
    <property type="protein sequence ID" value="ELV13525.1"/>
    <property type="molecule type" value="Genomic_DNA"/>
</dbReference>
<dbReference type="GO" id="GO:0016018">
    <property type="term" value="F:cyclosporin A binding"/>
    <property type="evidence" value="ECO:0007669"/>
    <property type="project" value="TreeGrafter"/>
</dbReference>
<reference evidence="4" key="2">
    <citation type="journal article" date="2013" name="Nat. Commun.">
        <title>Genome of the Chinese tree shrew.</title>
        <authorList>
            <person name="Fan Y."/>
            <person name="Huang Z.Y."/>
            <person name="Cao C.C."/>
            <person name="Chen C.S."/>
            <person name="Chen Y.X."/>
            <person name="Fan D.D."/>
            <person name="He J."/>
            <person name="Hou H.L."/>
            <person name="Hu L."/>
            <person name="Hu X.T."/>
            <person name="Jiang X.T."/>
            <person name="Lai R."/>
            <person name="Lang Y.S."/>
            <person name="Liang B."/>
            <person name="Liao S.G."/>
            <person name="Mu D."/>
            <person name="Ma Y.Y."/>
            <person name="Niu Y.Y."/>
            <person name="Sun X.Q."/>
            <person name="Xia J.Q."/>
            <person name="Xiao J."/>
            <person name="Xiong Z.Q."/>
            <person name="Xu L."/>
            <person name="Yang L."/>
            <person name="Zhang Y."/>
            <person name="Zhao W."/>
            <person name="Zhao X.D."/>
            <person name="Zheng Y.T."/>
            <person name="Zhou J.M."/>
            <person name="Zhu Y.B."/>
            <person name="Zhang G.J."/>
            <person name="Wang J."/>
            <person name="Yao Y.G."/>
        </authorList>
    </citation>
    <scope>NUCLEOTIDE SEQUENCE [LARGE SCALE GENOMIC DNA]</scope>
</reference>
<gene>
    <name evidence="3" type="ORF">TREES_T100006889</name>
</gene>
<evidence type="ECO:0000313" key="3">
    <source>
        <dbReference type="EMBL" id="ELV13525.1"/>
    </source>
</evidence>
<dbReference type="SUPFAM" id="SSF50891">
    <property type="entry name" value="Cyclophilin-like"/>
    <property type="match status" value="1"/>
</dbReference>
<dbReference type="PRINTS" id="PR00153">
    <property type="entry name" value="CSAPPISMRASE"/>
</dbReference>
<keyword evidence="1 3" id="KW-0413">Isomerase</keyword>
<dbReference type="InParanoid" id="L8YEW7"/>
<feature type="domain" description="PPIase cyclophilin-type" evidence="2">
    <location>
        <begin position="1"/>
        <end position="120"/>
    </location>
</feature>
<keyword evidence="1" id="KW-0697">Rotamase</keyword>
<proteinExistence type="inferred from homology"/>
<evidence type="ECO:0000313" key="4">
    <source>
        <dbReference type="Proteomes" id="UP000011518"/>
    </source>
</evidence>
<dbReference type="InterPro" id="IPR002130">
    <property type="entry name" value="Cyclophilin-type_PPIase_dom"/>
</dbReference>
<dbReference type="GO" id="GO:0005829">
    <property type="term" value="C:cytosol"/>
    <property type="evidence" value="ECO:0007669"/>
    <property type="project" value="TreeGrafter"/>
</dbReference>
<dbReference type="Gene3D" id="2.40.100.10">
    <property type="entry name" value="Cyclophilin-like"/>
    <property type="match status" value="1"/>
</dbReference>
<comment type="function">
    <text evidence="1">PPIases accelerate the folding of proteins. It catalyzes the cis-trans isomerization of proline imidic peptide bonds in oligopeptides.</text>
</comment>
<dbReference type="PANTHER" id="PTHR11071:SF561">
    <property type="entry name" value="PEPTIDYL-PROLYL CIS-TRANS ISOMERASE D-RELATED"/>
    <property type="match status" value="1"/>
</dbReference>
<keyword evidence="4" id="KW-1185">Reference proteome</keyword>
<organism evidence="3 4">
    <name type="scientific">Tupaia chinensis</name>
    <name type="common">Chinese tree shrew</name>
    <name type="synonym">Tupaia belangeri chinensis</name>
    <dbReference type="NCBI Taxonomy" id="246437"/>
    <lineage>
        <taxon>Eukaryota</taxon>
        <taxon>Metazoa</taxon>
        <taxon>Chordata</taxon>
        <taxon>Craniata</taxon>
        <taxon>Vertebrata</taxon>
        <taxon>Euteleostomi</taxon>
        <taxon>Mammalia</taxon>
        <taxon>Eutheria</taxon>
        <taxon>Euarchontoglires</taxon>
        <taxon>Scandentia</taxon>
        <taxon>Tupaiidae</taxon>
        <taxon>Tupaia</taxon>
    </lineage>
</organism>
<comment type="catalytic activity">
    <reaction evidence="1">
        <text>[protein]-peptidylproline (omega=180) = [protein]-peptidylproline (omega=0)</text>
        <dbReference type="Rhea" id="RHEA:16237"/>
        <dbReference type="Rhea" id="RHEA-COMP:10747"/>
        <dbReference type="Rhea" id="RHEA-COMP:10748"/>
        <dbReference type="ChEBI" id="CHEBI:83833"/>
        <dbReference type="ChEBI" id="CHEBI:83834"/>
        <dbReference type="EC" id="5.2.1.8"/>
    </reaction>
</comment>
<dbReference type="InterPro" id="IPR029000">
    <property type="entry name" value="Cyclophilin-like_dom_sf"/>
</dbReference>
<evidence type="ECO:0000256" key="1">
    <source>
        <dbReference type="RuleBase" id="RU363019"/>
    </source>
</evidence>
<sequence length="155" mass="17756">MTGKSVHFKRCPFHQIIKKFMIQGGDLNGTGAESIYGEKFEDENFHYKHNQEGLLSMANAGRHKNSSQFFITMVSTPHLNRKHMVFSQVVKGMGVARILETIEVKDEKPAKLYIIAEYGELKERDEGIVRKDGSGDSHPDFLEYVDIDVKDIKFY</sequence>
<reference evidence="4" key="1">
    <citation type="submission" date="2012-07" db="EMBL/GenBank/DDBJ databases">
        <title>Genome of the Chinese tree shrew, a rising model animal genetically related to primates.</title>
        <authorList>
            <person name="Zhang G."/>
            <person name="Fan Y."/>
            <person name="Yao Y."/>
            <person name="Huang Z."/>
        </authorList>
    </citation>
    <scope>NUCLEOTIDE SEQUENCE [LARGE SCALE GENOMIC DNA]</scope>
</reference>
<dbReference type="GO" id="GO:0003755">
    <property type="term" value="F:peptidyl-prolyl cis-trans isomerase activity"/>
    <property type="evidence" value="ECO:0007669"/>
    <property type="project" value="UniProtKB-UniRule"/>
</dbReference>
<dbReference type="PANTHER" id="PTHR11071">
    <property type="entry name" value="PEPTIDYL-PROLYL CIS-TRANS ISOMERASE"/>
    <property type="match status" value="1"/>
</dbReference>
<dbReference type="GO" id="GO:0006457">
    <property type="term" value="P:protein folding"/>
    <property type="evidence" value="ECO:0007669"/>
    <property type="project" value="TreeGrafter"/>
</dbReference>
<dbReference type="PROSITE" id="PS50072">
    <property type="entry name" value="CSA_PPIASE_2"/>
    <property type="match status" value="1"/>
</dbReference>
<accession>L8YEW7</accession>
<dbReference type="AlphaFoldDB" id="L8YEW7"/>
<dbReference type="Proteomes" id="UP000011518">
    <property type="component" value="Unassembled WGS sequence"/>
</dbReference>
<name>L8YEW7_TUPCH</name>
<dbReference type="STRING" id="246437.L8YEW7"/>